<accession>A0A7Z2GC06</accession>
<dbReference type="Gene3D" id="3.30.1340.30">
    <property type="match status" value="1"/>
</dbReference>
<dbReference type="EMBL" id="CP046911">
    <property type="protein sequence ID" value="QGZ58952.1"/>
    <property type="molecule type" value="Genomic_DNA"/>
</dbReference>
<name>A0A7Z2GC06_9BURK</name>
<dbReference type="PANTHER" id="PTHR34606">
    <property type="entry name" value="BON DOMAIN-CONTAINING PROTEIN"/>
    <property type="match status" value="1"/>
</dbReference>
<dbReference type="OrthoDB" id="870892at2"/>
<feature type="compositionally biased region" description="Polar residues" evidence="1">
    <location>
        <begin position="48"/>
        <end position="58"/>
    </location>
</feature>
<dbReference type="PANTHER" id="PTHR34606:SF15">
    <property type="entry name" value="BON DOMAIN-CONTAINING PROTEIN"/>
    <property type="match status" value="1"/>
</dbReference>
<feature type="signal peptide" evidence="2">
    <location>
        <begin position="1"/>
        <end position="33"/>
    </location>
</feature>
<dbReference type="InterPro" id="IPR014004">
    <property type="entry name" value="Transpt-assoc_nodulatn_dom_bac"/>
</dbReference>
<gene>
    <name evidence="4" type="ORF">FAZ97_28830</name>
</gene>
<feature type="region of interest" description="Disordered" evidence="1">
    <location>
        <begin position="29"/>
        <end position="60"/>
    </location>
</feature>
<dbReference type="InterPro" id="IPR051686">
    <property type="entry name" value="Lipoprotein_DolP"/>
</dbReference>
<feature type="chain" id="PRO_5030713849" evidence="2">
    <location>
        <begin position="34"/>
        <end position="132"/>
    </location>
</feature>
<dbReference type="InterPro" id="IPR007055">
    <property type="entry name" value="BON_dom"/>
</dbReference>
<reference evidence="4 5" key="1">
    <citation type="submission" date="2019-12" db="EMBL/GenBank/DDBJ databases">
        <title>Paraburkholderia acidiphila 7Q-K02 sp. nov and Paraburkholderia acidisoli DHF22 sp. nov., two strains isolated from forest soil.</title>
        <authorList>
            <person name="Gao Z."/>
            <person name="Qiu L."/>
        </authorList>
    </citation>
    <scope>NUCLEOTIDE SEQUENCE [LARGE SCALE GENOMIC DNA]</scope>
    <source>
        <strain evidence="4 5">7Q-K02</strain>
    </source>
</reference>
<dbReference type="Proteomes" id="UP000434209">
    <property type="component" value="Chromosome 3"/>
</dbReference>
<dbReference type="PROSITE" id="PS50914">
    <property type="entry name" value="BON"/>
    <property type="match status" value="1"/>
</dbReference>
<keyword evidence="5" id="KW-1185">Reference proteome</keyword>
<dbReference type="SMART" id="SM00749">
    <property type="entry name" value="BON"/>
    <property type="match status" value="1"/>
</dbReference>
<evidence type="ECO:0000259" key="3">
    <source>
        <dbReference type="PROSITE" id="PS50914"/>
    </source>
</evidence>
<dbReference type="Pfam" id="PF04972">
    <property type="entry name" value="BON"/>
    <property type="match status" value="1"/>
</dbReference>
<protein>
    <submittedName>
        <fullName evidence="4">BON domain-containing protein</fullName>
    </submittedName>
</protein>
<evidence type="ECO:0000256" key="2">
    <source>
        <dbReference type="SAM" id="SignalP"/>
    </source>
</evidence>
<evidence type="ECO:0000313" key="4">
    <source>
        <dbReference type="EMBL" id="QGZ58952.1"/>
    </source>
</evidence>
<organism evidence="4 5">
    <name type="scientific">Paraburkholderia acidiphila</name>
    <dbReference type="NCBI Taxonomy" id="2571747"/>
    <lineage>
        <taxon>Bacteria</taxon>
        <taxon>Pseudomonadati</taxon>
        <taxon>Pseudomonadota</taxon>
        <taxon>Betaproteobacteria</taxon>
        <taxon>Burkholderiales</taxon>
        <taxon>Burkholderiaceae</taxon>
        <taxon>Paraburkholderia</taxon>
    </lineage>
</organism>
<keyword evidence="2" id="KW-0732">Signal</keyword>
<feature type="domain" description="BON" evidence="3">
    <location>
        <begin position="57"/>
        <end position="125"/>
    </location>
</feature>
<dbReference type="KEGG" id="pacp:FAZ97_28830"/>
<sequence length="132" mass="13565">MNRSGANGTSGTIGAMVFVAMASCAASASSANAQTGLNEPPGVAMQRVSASTPGSRPDTSVVRDVRRALRRVPDLDDSDIHIRVSHGVVTLTGTVPETWQVSRAANAARPVLGVTAVRNRLKAQKGDAAASE</sequence>
<evidence type="ECO:0000256" key="1">
    <source>
        <dbReference type="SAM" id="MobiDB-lite"/>
    </source>
</evidence>
<evidence type="ECO:0000313" key="5">
    <source>
        <dbReference type="Proteomes" id="UP000434209"/>
    </source>
</evidence>
<proteinExistence type="predicted"/>
<dbReference type="RefSeq" id="WP_158762138.1">
    <property type="nucleotide sequence ID" value="NZ_CP046911.1"/>
</dbReference>
<dbReference type="AlphaFoldDB" id="A0A7Z2GC06"/>
<dbReference type="PROSITE" id="PS51257">
    <property type="entry name" value="PROKAR_LIPOPROTEIN"/>
    <property type="match status" value="1"/>
</dbReference>